<evidence type="ECO:0000313" key="1">
    <source>
        <dbReference type="EMBL" id="EJD36472.1"/>
    </source>
</evidence>
<sequence length="198" mass="22057">MQREGSDPQALTKQDRFCPRCDLPVELDWSNAPQVLQHMATHIRHDRGLVATFESPCGFCLCPHPQCVFWTPRNPCAGHGGPQVDLKKSTGCERARGFKYKAASTSKPNSPSTNVPITCPLCADGSPAVWKYNFPQHLAHVHPRQDPARFAHLSKTSSAEEYGVKASWESRHVVRRTTHNAKAPLQLSVDHRCVLPTM</sequence>
<proteinExistence type="predicted"/>
<protein>
    <submittedName>
        <fullName evidence="1">Uncharacterized protein</fullName>
    </submittedName>
</protein>
<organism evidence="1 2">
    <name type="scientific">Auricularia subglabra (strain TFB-10046 / SS5)</name>
    <name type="common">White-rot fungus</name>
    <name type="synonym">Auricularia delicata (strain TFB10046)</name>
    <dbReference type="NCBI Taxonomy" id="717982"/>
    <lineage>
        <taxon>Eukaryota</taxon>
        <taxon>Fungi</taxon>
        <taxon>Dikarya</taxon>
        <taxon>Basidiomycota</taxon>
        <taxon>Agaricomycotina</taxon>
        <taxon>Agaricomycetes</taxon>
        <taxon>Auriculariales</taxon>
        <taxon>Auriculariaceae</taxon>
        <taxon>Auricularia</taxon>
    </lineage>
</organism>
<reference evidence="2" key="1">
    <citation type="journal article" date="2012" name="Science">
        <title>The Paleozoic origin of enzymatic lignin decomposition reconstructed from 31 fungal genomes.</title>
        <authorList>
            <person name="Floudas D."/>
            <person name="Binder M."/>
            <person name="Riley R."/>
            <person name="Barry K."/>
            <person name="Blanchette R.A."/>
            <person name="Henrissat B."/>
            <person name="Martinez A.T."/>
            <person name="Otillar R."/>
            <person name="Spatafora J.W."/>
            <person name="Yadav J.S."/>
            <person name="Aerts A."/>
            <person name="Benoit I."/>
            <person name="Boyd A."/>
            <person name="Carlson A."/>
            <person name="Copeland A."/>
            <person name="Coutinho P.M."/>
            <person name="de Vries R.P."/>
            <person name="Ferreira P."/>
            <person name="Findley K."/>
            <person name="Foster B."/>
            <person name="Gaskell J."/>
            <person name="Glotzer D."/>
            <person name="Gorecki P."/>
            <person name="Heitman J."/>
            <person name="Hesse C."/>
            <person name="Hori C."/>
            <person name="Igarashi K."/>
            <person name="Jurgens J.A."/>
            <person name="Kallen N."/>
            <person name="Kersten P."/>
            <person name="Kohler A."/>
            <person name="Kuees U."/>
            <person name="Kumar T.K.A."/>
            <person name="Kuo A."/>
            <person name="LaButti K."/>
            <person name="Larrondo L.F."/>
            <person name="Lindquist E."/>
            <person name="Ling A."/>
            <person name="Lombard V."/>
            <person name="Lucas S."/>
            <person name="Lundell T."/>
            <person name="Martin R."/>
            <person name="McLaughlin D.J."/>
            <person name="Morgenstern I."/>
            <person name="Morin E."/>
            <person name="Murat C."/>
            <person name="Nagy L.G."/>
            <person name="Nolan M."/>
            <person name="Ohm R.A."/>
            <person name="Patyshakuliyeva A."/>
            <person name="Rokas A."/>
            <person name="Ruiz-Duenas F.J."/>
            <person name="Sabat G."/>
            <person name="Salamov A."/>
            <person name="Samejima M."/>
            <person name="Schmutz J."/>
            <person name="Slot J.C."/>
            <person name="St John F."/>
            <person name="Stenlid J."/>
            <person name="Sun H."/>
            <person name="Sun S."/>
            <person name="Syed K."/>
            <person name="Tsang A."/>
            <person name="Wiebenga A."/>
            <person name="Young D."/>
            <person name="Pisabarro A."/>
            <person name="Eastwood D.C."/>
            <person name="Martin F."/>
            <person name="Cullen D."/>
            <person name="Grigoriev I.V."/>
            <person name="Hibbett D.S."/>
        </authorList>
    </citation>
    <scope>NUCLEOTIDE SEQUENCE [LARGE SCALE GENOMIC DNA]</scope>
    <source>
        <strain evidence="2">TFB10046</strain>
    </source>
</reference>
<keyword evidence="2" id="KW-1185">Reference proteome</keyword>
<dbReference type="KEGG" id="adl:AURDEDRAFT_74160"/>
<name>J0WT57_AURST</name>
<evidence type="ECO:0000313" key="2">
    <source>
        <dbReference type="Proteomes" id="UP000006514"/>
    </source>
</evidence>
<accession>J0WT57</accession>
<gene>
    <name evidence="1" type="ORF">AURDEDRAFT_74160</name>
</gene>
<dbReference type="Proteomes" id="UP000006514">
    <property type="component" value="Unassembled WGS sequence"/>
</dbReference>
<dbReference type="OrthoDB" id="3241874at2759"/>
<dbReference type="OMA" id="RMCTHYQ"/>
<dbReference type="InParanoid" id="J0WT57"/>
<dbReference type="EMBL" id="JH687860">
    <property type="protein sequence ID" value="EJD36472.1"/>
    <property type="molecule type" value="Genomic_DNA"/>
</dbReference>
<dbReference type="AlphaFoldDB" id="J0WT57"/>